<evidence type="ECO:0000313" key="3">
    <source>
        <dbReference type="Proteomes" id="UP000823775"/>
    </source>
</evidence>
<accession>A0ABS8SC99</accession>
<sequence>MEDGSPNTMNLDLEFGPVESPTDDSEPVPASFHWRIIWNLEDLLDGYRFREVVRQRRSRWRSALRNIPGFLQKLGNIAMEFIGRSESQTSEVVAEERPSEVANTCDNNNGYSHDEILGKKEHNEKDNSEEGGSFDCNICLDLSQRTCCDLLWSLVLLAMSLSMATSPFRCKGMPYVWKAVSSYTRRDQIHIEQPIYANLASAFGSGGRLVEPYFRSNTVERNQEQPLPVDDRDSVSSIAAVIHSESQTVDTAAEIDSRVSLSTSSSRRRK</sequence>
<gene>
    <name evidence="2" type="ORF">HAX54_031934</name>
</gene>
<feature type="compositionally biased region" description="Polar residues" evidence="1">
    <location>
        <begin position="1"/>
        <end position="10"/>
    </location>
</feature>
<evidence type="ECO:0000256" key="1">
    <source>
        <dbReference type="SAM" id="MobiDB-lite"/>
    </source>
</evidence>
<organism evidence="2 3">
    <name type="scientific">Datura stramonium</name>
    <name type="common">Jimsonweed</name>
    <name type="synonym">Common thornapple</name>
    <dbReference type="NCBI Taxonomy" id="4076"/>
    <lineage>
        <taxon>Eukaryota</taxon>
        <taxon>Viridiplantae</taxon>
        <taxon>Streptophyta</taxon>
        <taxon>Embryophyta</taxon>
        <taxon>Tracheophyta</taxon>
        <taxon>Spermatophyta</taxon>
        <taxon>Magnoliopsida</taxon>
        <taxon>eudicotyledons</taxon>
        <taxon>Gunneridae</taxon>
        <taxon>Pentapetalae</taxon>
        <taxon>asterids</taxon>
        <taxon>lamiids</taxon>
        <taxon>Solanales</taxon>
        <taxon>Solanaceae</taxon>
        <taxon>Solanoideae</taxon>
        <taxon>Datureae</taxon>
        <taxon>Datura</taxon>
    </lineage>
</organism>
<keyword evidence="3" id="KW-1185">Reference proteome</keyword>
<comment type="caution">
    <text evidence="2">The sequence shown here is derived from an EMBL/GenBank/DDBJ whole genome shotgun (WGS) entry which is preliminary data.</text>
</comment>
<protein>
    <submittedName>
        <fullName evidence="2">Uncharacterized protein</fullName>
    </submittedName>
</protein>
<dbReference type="Proteomes" id="UP000823775">
    <property type="component" value="Unassembled WGS sequence"/>
</dbReference>
<dbReference type="EMBL" id="JACEIK010000405">
    <property type="protein sequence ID" value="MCD7456496.1"/>
    <property type="molecule type" value="Genomic_DNA"/>
</dbReference>
<feature type="region of interest" description="Disordered" evidence="1">
    <location>
        <begin position="1"/>
        <end position="26"/>
    </location>
</feature>
<reference evidence="2 3" key="1">
    <citation type="journal article" date="2021" name="BMC Genomics">
        <title>Datura genome reveals duplications of psychoactive alkaloid biosynthetic genes and high mutation rate following tissue culture.</title>
        <authorList>
            <person name="Rajewski A."/>
            <person name="Carter-House D."/>
            <person name="Stajich J."/>
            <person name="Litt A."/>
        </authorList>
    </citation>
    <scope>NUCLEOTIDE SEQUENCE [LARGE SCALE GENOMIC DNA]</scope>
    <source>
        <strain evidence="2">AR-01</strain>
    </source>
</reference>
<evidence type="ECO:0000313" key="2">
    <source>
        <dbReference type="EMBL" id="MCD7456496.1"/>
    </source>
</evidence>
<name>A0ABS8SC99_DATST</name>
<proteinExistence type="predicted"/>